<feature type="transmembrane region" description="Helical" evidence="2">
    <location>
        <begin position="149"/>
        <end position="171"/>
    </location>
</feature>
<feature type="compositionally biased region" description="Polar residues" evidence="1">
    <location>
        <begin position="1"/>
        <end position="10"/>
    </location>
</feature>
<proteinExistence type="predicted"/>
<reference evidence="3 4" key="1">
    <citation type="submission" date="2015-01" db="EMBL/GenBank/DDBJ databases">
        <title>The Genome Sequence of Exophiala xenobiotica CBS118157.</title>
        <authorList>
            <consortium name="The Broad Institute Genomics Platform"/>
            <person name="Cuomo C."/>
            <person name="de Hoog S."/>
            <person name="Gorbushina A."/>
            <person name="Stielow B."/>
            <person name="Teixiera M."/>
            <person name="Abouelleil A."/>
            <person name="Chapman S.B."/>
            <person name="Priest M."/>
            <person name="Young S.K."/>
            <person name="Wortman J."/>
            <person name="Nusbaum C."/>
            <person name="Birren B."/>
        </authorList>
    </citation>
    <scope>NUCLEOTIDE SEQUENCE [LARGE SCALE GENOMIC DNA]</scope>
    <source>
        <strain evidence="3 4">CBS 118157</strain>
    </source>
</reference>
<dbReference type="Proteomes" id="UP000054342">
    <property type="component" value="Unassembled WGS sequence"/>
</dbReference>
<keyword evidence="2" id="KW-0812">Transmembrane</keyword>
<dbReference type="AlphaFoldDB" id="A0A0D2EZ08"/>
<sequence length="492" mass="54392">MAPTTSQGNGQDPRYTPAAHALTDLPVSNAGRVPNGTGVHRGPERLPPQQGGPASDAVGAPAGARQPGTQQPGTQQPGTQQPGTQQPGTQQPGGPGGWQRLLLQELRQTPPLRILAIGLALSCAIWGSMLYQIYDIDDYSRHNAVYEGVSWVLIFTGTLLLLTLPVFWPVGGWWQRRRDWMGKIVINPASRYVIALLNVLFCFLFMVLYFRISAVHQYDNTKWEFDVGYNETLHLPSFAFAAGDYNDAALAKVLAHQPRCDFPRYKDETCPQPAFNTTNQNLDIASLAFGNLTAYVFDPRQLLEASSTVNDISDRLRLQIDVNCDSEVEHGYTNTFLLSPYIFVAVYDPRIDLSKAVSCGLVTFARVPALASNLFTLSASMISDPRKYVSSAVDDDDCHRFYVDTLSMKHPPYTSYSFGLGSTMISDQTYCDRYAYPNNATCMTEAILRYDTKIVTSMKTQPGLSRTTILLNEGAVVGAVQFFMFFIGMLTL</sequence>
<feature type="compositionally biased region" description="Low complexity" evidence="1">
    <location>
        <begin position="66"/>
        <end position="90"/>
    </location>
</feature>
<name>A0A0D2EZ08_9EURO</name>
<dbReference type="EMBL" id="KN847321">
    <property type="protein sequence ID" value="KIW52979.1"/>
    <property type="molecule type" value="Genomic_DNA"/>
</dbReference>
<dbReference type="GeneID" id="25330494"/>
<feature type="transmembrane region" description="Helical" evidence="2">
    <location>
        <begin position="469"/>
        <end position="490"/>
    </location>
</feature>
<protein>
    <submittedName>
        <fullName evidence="3">Uncharacterized protein</fullName>
    </submittedName>
</protein>
<feature type="region of interest" description="Disordered" evidence="1">
    <location>
        <begin position="1"/>
        <end position="98"/>
    </location>
</feature>
<feature type="transmembrane region" description="Helical" evidence="2">
    <location>
        <begin position="114"/>
        <end position="134"/>
    </location>
</feature>
<organism evidence="3 4">
    <name type="scientific">Exophiala xenobiotica</name>
    <dbReference type="NCBI Taxonomy" id="348802"/>
    <lineage>
        <taxon>Eukaryota</taxon>
        <taxon>Fungi</taxon>
        <taxon>Dikarya</taxon>
        <taxon>Ascomycota</taxon>
        <taxon>Pezizomycotina</taxon>
        <taxon>Eurotiomycetes</taxon>
        <taxon>Chaetothyriomycetidae</taxon>
        <taxon>Chaetothyriales</taxon>
        <taxon>Herpotrichiellaceae</taxon>
        <taxon>Exophiala</taxon>
    </lineage>
</organism>
<feature type="transmembrane region" description="Helical" evidence="2">
    <location>
        <begin position="192"/>
        <end position="212"/>
    </location>
</feature>
<dbReference type="OrthoDB" id="5430498at2759"/>
<dbReference type="HOGENOM" id="CLU_554359_0_0_1"/>
<evidence type="ECO:0000313" key="3">
    <source>
        <dbReference type="EMBL" id="KIW52979.1"/>
    </source>
</evidence>
<evidence type="ECO:0000256" key="2">
    <source>
        <dbReference type="SAM" id="Phobius"/>
    </source>
</evidence>
<keyword evidence="2" id="KW-1133">Transmembrane helix</keyword>
<keyword evidence="2" id="KW-0472">Membrane</keyword>
<gene>
    <name evidence="3" type="ORF">PV05_08586</name>
</gene>
<evidence type="ECO:0000313" key="4">
    <source>
        <dbReference type="Proteomes" id="UP000054342"/>
    </source>
</evidence>
<keyword evidence="4" id="KW-1185">Reference proteome</keyword>
<evidence type="ECO:0000256" key="1">
    <source>
        <dbReference type="SAM" id="MobiDB-lite"/>
    </source>
</evidence>
<dbReference type="RefSeq" id="XP_013313563.1">
    <property type="nucleotide sequence ID" value="XM_013458109.1"/>
</dbReference>
<accession>A0A0D2EZ08</accession>